<evidence type="ECO:0000256" key="4">
    <source>
        <dbReference type="HAMAP-Rule" id="MF_00213"/>
    </source>
</evidence>
<evidence type="ECO:0000313" key="5">
    <source>
        <dbReference type="EMBL" id="AEE49705.1"/>
    </source>
</evidence>
<dbReference type="Gene3D" id="3.30.2320.80">
    <property type="match status" value="1"/>
</dbReference>
<dbReference type="InterPro" id="IPR000688">
    <property type="entry name" value="HypA/HybF"/>
</dbReference>
<dbReference type="eggNOG" id="COG0375">
    <property type="taxonomic scope" value="Bacteria"/>
</dbReference>
<dbReference type="PANTHER" id="PTHR34535:SF3">
    <property type="entry name" value="HYDROGENASE MATURATION FACTOR HYPA"/>
    <property type="match status" value="1"/>
</dbReference>
<dbReference type="PANTHER" id="PTHR34535">
    <property type="entry name" value="HYDROGENASE MATURATION FACTOR HYPA"/>
    <property type="match status" value="1"/>
</dbReference>
<sequence length="137" mass="15212">MSTYFCPTTLWNFFYKNQIYKAVHELSIVLSVVDAAAQVAHENQAERIDAIELEIGALSGVELDALEFAWSEGIKRSILAQAEKKFTLIPGKAECSDCGLSFPVTTLYDPCPICNSYFVQVTEGRELKIKSITLEAV</sequence>
<keyword evidence="6" id="KW-1185">Reference proteome</keyword>
<accession>F4L3Y8</accession>
<reference key="2">
    <citation type="submission" date="2011-04" db="EMBL/GenBank/DDBJ databases">
        <title>Complete sequence of chromosome of Haliscomenobacter hydrossis DSM 1100.</title>
        <authorList>
            <consortium name="US DOE Joint Genome Institute (JGI-PGF)"/>
            <person name="Lucas S."/>
            <person name="Han J."/>
            <person name="Lapidus A."/>
            <person name="Bruce D."/>
            <person name="Goodwin L."/>
            <person name="Pitluck S."/>
            <person name="Peters L."/>
            <person name="Kyrpides N."/>
            <person name="Mavromatis K."/>
            <person name="Ivanova N."/>
            <person name="Ovchinnikova G."/>
            <person name="Pagani I."/>
            <person name="Daligault H."/>
            <person name="Detter J.C."/>
            <person name="Han C."/>
            <person name="Land M."/>
            <person name="Hauser L."/>
            <person name="Markowitz V."/>
            <person name="Cheng J.-F."/>
            <person name="Hugenholtz P."/>
            <person name="Woyke T."/>
            <person name="Wu D."/>
            <person name="Verbarg S."/>
            <person name="Frueling A."/>
            <person name="Brambilla E."/>
            <person name="Klenk H.-P."/>
            <person name="Eisen J.A."/>
        </authorList>
    </citation>
    <scope>NUCLEOTIDE SEQUENCE</scope>
    <source>
        <strain>DSM 1100</strain>
    </source>
</reference>
<dbReference type="HOGENOM" id="CLU_126929_3_0_10"/>
<comment type="similarity">
    <text evidence="4">Belongs to the HypA/HybF family.</text>
</comment>
<keyword evidence="1 4" id="KW-0533">Nickel</keyword>
<dbReference type="Proteomes" id="UP000008461">
    <property type="component" value="Chromosome"/>
</dbReference>
<name>F4L3Y8_HALH1</name>
<evidence type="ECO:0000256" key="2">
    <source>
        <dbReference type="ARBA" id="ARBA00022723"/>
    </source>
</evidence>
<evidence type="ECO:0000313" key="6">
    <source>
        <dbReference type="Proteomes" id="UP000008461"/>
    </source>
</evidence>
<dbReference type="AlphaFoldDB" id="F4L3Y8"/>
<comment type="function">
    <text evidence="4">Involved in the maturation of [NiFe] hydrogenases. Required for nickel insertion into the metal center of the hydrogenase.</text>
</comment>
<dbReference type="HAMAP" id="MF_00213">
    <property type="entry name" value="HypA_HybF"/>
    <property type="match status" value="1"/>
</dbReference>
<dbReference type="GO" id="GO:0008270">
    <property type="term" value="F:zinc ion binding"/>
    <property type="evidence" value="ECO:0007669"/>
    <property type="project" value="UniProtKB-UniRule"/>
</dbReference>
<feature type="binding site" evidence="4">
    <location>
        <position position="111"/>
    </location>
    <ligand>
        <name>Zn(2+)</name>
        <dbReference type="ChEBI" id="CHEBI:29105"/>
    </ligand>
</feature>
<dbReference type="OrthoDB" id="9800361at2"/>
<reference evidence="5 6" key="1">
    <citation type="journal article" date="2011" name="Stand. Genomic Sci.">
        <title>Complete genome sequence of Haliscomenobacter hydrossis type strain (O).</title>
        <authorList>
            <consortium name="US DOE Joint Genome Institute (JGI-PGF)"/>
            <person name="Daligault H."/>
            <person name="Lapidus A."/>
            <person name="Zeytun A."/>
            <person name="Nolan M."/>
            <person name="Lucas S."/>
            <person name="Del Rio T.G."/>
            <person name="Tice H."/>
            <person name="Cheng J.F."/>
            <person name="Tapia R."/>
            <person name="Han C."/>
            <person name="Goodwin L."/>
            <person name="Pitluck S."/>
            <person name="Liolios K."/>
            <person name="Pagani I."/>
            <person name="Ivanova N."/>
            <person name="Huntemann M."/>
            <person name="Mavromatis K."/>
            <person name="Mikhailova N."/>
            <person name="Pati A."/>
            <person name="Chen A."/>
            <person name="Palaniappan K."/>
            <person name="Land M."/>
            <person name="Hauser L."/>
            <person name="Brambilla E.M."/>
            <person name="Rohde M."/>
            <person name="Verbarg S."/>
            <person name="Goker M."/>
            <person name="Bristow J."/>
            <person name="Eisen J.A."/>
            <person name="Markowitz V."/>
            <person name="Hugenholtz P."/>
            <person name="Kyrpides N.C."/>
            <person name="Klenk H.P."/>
            <person name="Woyke T."/>
        </authorList>
    </citation>
    <scope>NUCLEOTIDE SEQUENCE [LARGE SCALE GENOMIC DNA]</scope>
    <source>
        <strain evidence="6">ATCC 27775 / DSM 1100 / LMG 10767 / O</strain>
    </source>
</reference>
<dbReference type="GO" id="GO:0016151">
    <property type="term" value="F:nickel cation binding"/>
    <property type="evidence" value="ECO:0007669"/>
    <property type="project" value="UniProtKB-UniRule"/>
</dbReference>
<dbReference type="GO" id="GO:0051604">
    <property type="term" value="P:protein maturation"/>
    <property type="evidence" value="ECO:0007669"/>
    <property type="project" value="InterPro"/>
</dbReference>
<feature type="binding site" evidence="4">
    <location>
        <position position="98"/>
    </location>
    <ligand>
        <name>Zn(2+)</name>
        <dbReference type="ChEBI" id="CHEBI:29105"/>
    </ligand>
</feature>
<dbReference type="Pfam" id="PF01155">
    <property type="entry name" value="HypA"/>
    <property type="match status" value="1"/>
</dbReference>
<evidence type="ECO:0000256" key="3">
    <source>
        <dbReference type="ARBA" id="ARBA00022833"/>
    </source>
</evidence>
<feature type="binding site" evidence="4">
    <location>
        <position position="95"/>
    </location>
    <ligand>
        <name>Zn(2+)</name>
        <dbReference type="ChEBI" id="CHEBI:29105"/>
    </ligand>
</feature>
<keyword evidence="3 4" id="KW-0862">Zinc</keyword>
<dbReference type="EMBL" id="CP002691">
    <property type="protein sequence ID" value="AEE49705.1"/>
    <property type="molecule type" value="Genomic_DNA"/>
</dbReference>
<dbReference type="KEGG" id="hhy:Halhy_1820"/>
<dbReference type="STRING" id="760192.Halhy_1820"/>
<gene>
    <name evidence="4" type="primary">hypA</name>
    <name evidence="5" type="ordered locus">Halhy_1820</name>
</gene>
<evidence type="ECO:0000256" key="1">
    <source>
        <dbReference type="ARBA" id="ARBA00022596"/>
    </source>
</evidence>
<protein>
    <recommendedName>
        <fullName evidence="4">Hydrogenase maturation factor HypA</fullName>
    </recommendedName>
</protein>
<dbReference type="RefSeq" id="WP_013764258.1">
    <property type="nucleotide sequence ID" value="NC_015510.1"/>
</dbReference>
<keyword evidence="2 4" id="KW-0479">Metal-binding</keyword>
<organism evidence="5 6">
    <name type="scientific">Haliscomenobacter hydrossis (strain ATCC 27775 / DSM 1100 / LMG 10767 / O)</name>
    <dbReference type="NCBI Taxonomy" id="760192"/>
    <lineage>
        <taxon>Bacteria</taxon>
        <taxon>Pseudomonadati</taxon>
        <taxon>Bacteroidota</taxon>
        <taxon>Saprospiria</taxon>
        <taxon>Saprospirales</taxon>
        <taxon>Haliscomenobacteraceae</taxon>
        <taxon>Haliscomenobacter</taxon>
    </lineage>
</organism>
<dbReference type="PIRSF" id="PIRSF004761">
    <property type="entry name" value="Hydrgn_mat_HypA"/>
    <property type="match status" value="1"/>
</dbReference>
<feature type="binding site" evidence="4">
    <location>
        <position position="24"/>
    </location>
    <ligand>
        <name>Ni(2+)</name>
        <dbReference type="ChEBI" id="CHEBI:49786"/>
    </ligand>
</feature>
<feature type="binding site" evidence="4">
    <location>
        <position position="114"/>
    </location>
    <ligand>
        <name>Zn(2+)</name>
        <dbReference type="ChEBI" id="CHEBI:29105"/>
    </ligand>
</feature>
<proteinExistence type="inferred from homology"/>